<gene>
    <name evidence="1" type="ORF">Cflav_PD0937</name>
</gene>
<accession>B9XQM3</accession>
<evidence type="ECO:0000313" key="2">
    <source>
        <dbReference type="Proteomes" id="UP000003688"/>
    </source>
</evidence>
<dbReference type="Proteomes" id="UP000003688">
    <property type="component" value="Unassembled WGS sequence"/>
</dbReference>
<dbReference type="InterPro" id="IPR011050">
    <property type="entry name" value="Pectin_lyase_fold/virulence"/>
</dbReference>
<sequence>MIVEGLAAIIAAGLQTTNYDTVHLLAPDPLSYGGAFAAIGGNFAWFNGVMPTNVIVHETGHNYGLGHANSMQDFTSSWLLSPKRSNGSWVGSAEYADIYDMMGGSGPHAPFPNSHFHARAKYMLNWIPPGQVVDATTNGVYRIYCFDHLETRALGKPMALRLTANGVEIFGGFRERYASAPDTSGLCLVTGDDLSRGGPSQYLIDTVPLPVVSNNVVVKDLEDSPLGVGQWWEDPSGTFRLHTVALGGTGANAYVDVQVEKLDSNPLQLFTDATLRTNGLMGSYVSRNLMATNQLDWRGNQTISGRRVDKTLDFGTPDWGNSASVGITGGNATNWDNFSVQWDGVLVVNQTVDVVLRSDDCSQMWIDLNHDGVFATSGPEFINNNWGIGQSATDSAATTLKPGTYAIRIQYVEGGGDNVLRLLTTVEPFSVYADANLTTNGLVGSYVNTSLRSVSAQTDWRTSQTIAGTRIDAYPGFFDSGWGDRTTLHLTGGTTNTDWENFSVQWDGWIQVTTPMTFASRSDDGSRFWIDLNKDGSFGSAAPELVTNHWGVPMSGEIWSGMTPVVNPGNYRIRIQYEEGSGGNTFVLAGQKAWTSPSCAGGQTLIVDTTASEGPGSLSEAINTLNQCGSGTIQITAAGTIHCPPSFNPAIQGQITIQGPGAGLLQLSGTNALGVSSNLFTVATNGSLMLSGMTLADANGIFNSAGTINMTNCTLANFGPSSSGVGAAIYVTGTLRLTNCVFGALKASATNGMFEVPPGQTLVLTGCGTLGLTNGFLCNFGTTVLNGFTAHDGGAVRVGEGSMIYNAGSLVVTNSLFTNAFATGGAIEVAASGTLTVANSTFSGVKGGAICNRGLTIVNGTLLTNCVSGIMRTGGAIYNAGSLRVTNCVFSGNIAAGGNGGGVTSGNWGGGGGGGGGFGGAIHNEAGVTVAQGCTFLNNQARGGDGGHGGVVASYTIPYPGGTGGSPQGGVAPTGNFDLPATPGIVTGAGGSGEGSWTMGFPVGGAGAFGGGGGGGGGRNYPASYPFSDGGAGGTFAGNGHGNDGSYPGGGGGGAGGGGAICVLTGSARVTSCTFYGNSATNGMGGGGGGGDGQPGQGLGGAIFNVGGQLAMTGNTFAGNRAATLGDTVYELVQHSPVSSGLVAYWDFNTPGANTNVNDVFLTFSGTLRNSSSNAWVSGVLSNALSFNGTNAYVYVPTSPLSTNGTLSGAAWAWADSRGAWATIMKNWGSTLAGQFHFGLEDPTGRLNLYIQQQDGTQVGLSEPAQFPTNSWQHVAFVADGTMLRLYRNGVQVAATNYDGTLRTPSPVTLLTMGAKLNDAGTAPDPSSFWRGRLDEMAIWTRPLGSNEVMNLYQAAGSKLGTMAYANLLAVTLPPTITNTSSAVVSGMINPGGLNSLAWFEWESISPYAGYATPPVLVSGTNNVNITNVLNGLQVGGRYGYHIVVSNAFGVAVGTNFSLPFGAPVVVTLPPSQVTYDTAVWHGTVDSGVLPAKGWFEWYVNGVGTTSAPVVIPAYSDTMPLDLSVSNLIIGGTYQVRFCASNSLDVAYGQYYGTNLYSAGSYPAFSDKLVAYWPFDETNGFVLHDASGSTNDATIITTRPNPTWTPGILGGGLELDGTECAIVTNYPKATTALTFSGWVWAEYPPTWATIVKNWGDNQAGQFHLGMLEGQGYVSLYSGDSPTYVRDPVMPMGSWQHFAFIIETNLIALYHNGVLKDRHLLDVNTLLNNNIQSLGIGAKPSDDPGSISQLTPGYWSGKFDDFALWNRALTDDEIALIYRSGSFGYSLKSLMAAPHITVMRSGSNLNLGWPAGLVGYHLEQSPTVNGPNWTAVSGVTTNGYTVPAAGSAMFYRLHGP</sequence>
<dbReference type="Gene3D" id="2.60.120.200">
    <property type="match status" value="2"/>
</dbReference>
<keyword evidence="2" id="KW-1185">Reference proteome</keyword>
<name>B9XQM3_PEDPL</name>
<organism evidence="1 2">
    <name type="scientific">Pedosphaera parvula (strain Ellin514)</name>
    <dbReference type="NCBI Taxonomy" id="320771"/>
    <lineage>
        <taxon>Bacteria</taxon>
        <taxon>Pseudomonadati</taxon>
        <taxon>Verrucomicrobiota</taxon>
        <taxon>Pedosphaerae</taxon>
        <taxon>Pedosphaerales</taxon>
        <taxon>Pedosphaeraceae</taxon>
        <taxon>Pedosphaera</taxon>
    </lineage>
</organism>
<dbReference type="STRING" id="320771.Cflav_PD0937"/>
<dbReference type="Pfam" id="PF13385">
    <property type="entry name" value="Laminin_G_3"/>
    <property type="match status" value="2"/>
</dbReference>
<evidence type="ECO:0000313" key="1">
    <source>
        <dbReference type="EMBL" id="EEF57873.1"/>
    </source>
</evidence>
<reference evidence="1 2" key="1">
    <citation type="journal article" date="2011" name="J. Bacteriol.">
        <title>Genome sequence of 'Pedosphaera parvula' Ellin514, an aerobic Verrucomicrobial isolate from pasture soil.</title>
        <authorList>
            <person name="Kant R."/>
            <person name="van Passel M.W."/>
            <person name="Sangwan P."/>
            <person name="Palva A."/>
            <person name="Lucas S."/>
            <person name="Copeland A."/>
            <person name="Lapidus A."/>
            <person name="Glavina Del Rio T."/>
            <person name="Dalin E."/>
            <person name="Tice H."/>
            <person name="Bruce D."/>
            <person name="Goodwin L."/>
            <person name="Pitluck S."/>
            <person name="Chertkov O."/>
            <person name="Larimer F.W."/>
            <person name="Land M.L."/>
            <person name="Hauser L."/>
            <person name="Brettin T.S."/>
            <person name="Detter J.C."/>
            <person name="Han S."/>
            <person name="de Vos W.M."/>
            <person name="Janssen P.H."/>
            <person name="Smidt H."/>
        </authorList>
    </citation>
    <scope>NUCLEOTIDE SEQUENCE [LARGE SCALE GENOMIC DNA]</scope>
    <source>
        <strain evidence="1 2">Ellin514</strain>
    </source>
</reference>
<dbReference type="EMBL" id="ABOX02000055">
    <property type="protein sequence ID" value="EEF57873.1"/>
    <property type="molecule type" value="Genomic_DNA"/>
</dbReference>
<dbReference type="SUPFAM" id="SSF49899">
    <property type="entry name" value="Concanavalin A-like lectins/glucanases"/>
    <property type="match status" value="2"/>
</dbReference>
<protein>
    <submittedName>
        <fullName evidence="1">Polymorphic membrane protein</fullName>
    </submittedName>
</protein>
<dbReference type="SUPFAM" id="SSF51126">
    <property type="entry name" value="Pectin lyase-like"/>
    <property type="match status" value="1"/>
</dbReference>
<comment type="caution">
    <text evidence="1">The sequence shown here is derived from an EMBL/GenBank/DDBJ whole genome shotgun (WGS) entry which is preliminary data.</text>
</comment>
<proteinExistence type="predicted"/>
<dbReference type="InterPro" id="IPR013320">
    <property type="entry name" value="ConA-like_dom_sf"/>
</dbReference>